<evidence type="ECO:0000256" key="4">
    <source>
        <dbReference type="ARBA" id="ARBA00023306"/>
    </source>
</evidence>
<keyword evidence="2" id="KW-0132">Cell division</keyword>
<evidence type="ECO:0000256" key="3">
    <source>
        <dbReference type="ARBA" id="ARBA00022829"/>
    </source>
</evidence>
<dbReference type="Pfam" id="PF04079">
    <property type="entry name" value="SMC_ScpB"/>
    <property type="match status" value="1"/>
</dbReference>
<dbReference type="SUPFAM" id="SSF46785">
    <property type="entry name" value="Winged helix' DNA-binding domain"/>
    <property type="match status" value="2"/>
</dbReference>
<proteinExistence type="predicted"/>
<evidence type="ECO:0000313" key="6">
    <source>
        <dbReference type="Proteomes" id="UP000054262"/>
    </source>
</evidence>
<dbReference type="PANTHER" id="PTHR34298:SF2">
    <property type="entry name" value="SEGREGATION AND CONDENSATION PROTEIN B"/>
    <property type="match status" value="1"/>
</dbReference>
<name>A0P7M7_9PROT</name>
<dbReference type="Proteomes" id="UP000054262">
    <property type="component" value="Unassembled WGS sequence"/>
</dbReference>
<dbReference type="EMBL" id="AAUX01000001">
    <property type="protein sequence ID" value="EAV47537.1"/>
    <property type="molecule type" value="Genomic_DNA"/>
</dbReference>
<gene>
    <name evidence="5" type="ORF">MB2181_05650</name>
</gene>
<reference evidence="5 6" key="1">
    <citation type="submission" date="2006-11" db="EMBL/GenBank/DDBJ databases">
        <authorList>
            <person name="Giovannoni S."/>
            <person name="Vergin K."/>
            <person name="Ferriera S."/>
            <person name="Johnson J."/>
            <person name="Kravitz S."/>
            <person name="Beeson K."/>
            <person name="Sutton G."/>
            <person name="Rogers Y.-H."/>
            <person name="Friedman R."/>
            <person name="Frazier M."/>
            <person name="Venter J.C."/>
        </authorList>
    </citation>
    <scope>NUCLEOTIDE SEQUENCE [LARGE SCALE GENOMIC DNA]</scope>
    <source>
        <strain evidence="5 6">HTCC2181</strain>
    </source>
</reference>
<accession>A0P7M7</accession>
<dbReference type="PIRSF" id="PIRSF019345">
    <property type="entry name" value="ScpB"/>
    <property type="match status" value="1"/>
</dbReference>
<evidence type="ECO:0000313" key="5">
    <source>
        <dbReference type="EMBL" id="EAV47537.1"/>
    </source>
</evidence>
<keyword evidence="6" id="KW-1185">Reference proteome</keyword>
<dbReference type="Gene3D" id="1.10.10.10">
    <property type="entry name" value="Winged helix-like DNA-binding domain superfamily/Winged helix DNA-binding domain"/>
    <property type="match status" value="2"/>
</dbReference>
<dbReference type="AlphaFoldDB" id="A0P7M7"/>
<organism evidence="5 6">
    <name type="scientific">Methylophilales bacterium HTCC2181</name>
    <dbReference type="NCBI Taxonomy" id="383631"/>
    <lineage>
        <taxon>Bacteria</taxon>
        <taxon>Pseudomonadati</taxon>
        <taxon>Pseudomonadota</taxon>
        <taxon>Betaproteobacteria</taxon>
        <taxon>Nitrosomonadales</taxon>
        <taxon>OM43 clade</taxon>
    </lineage>
</organism>
<dbReference type="NCBIfam" id="TIGR00281">
    <property type="entry name" value="SMC-Scp complex subunit ScpB"/>
    <property type="match status" value="1"/>
</dbReference>
<keyword evidence="4" id="KW-0131">Cell cycle</keyword>
<comment type="caution">
    <text evidence="5">The sequence shown here is derived from an EMBL/GenBank/DDBJ whole genome shotgun (WGS) entry which is preliminary data.</text>
</comment>
<protein>
    <submittedName>
        <fullName evidence="5">Segregation and condensation protein B</fullName>
    </submittedName>
</protein>
<dbReference type="PANTHER" id="PTHR34298">
    <property type="entry name" value="SEGREGATION AND CONDENSATION PROTEIN B"/>
    <property type="match status" value="1"/>
</dbReference>
<dbReference type="GO" id="GO:0051301">
    <property type="term" value="P:cell division"/>
    <property type="evidence" value="ECO:0007669"/>
    <property type="project" value="UniProtKB-KW"/>
</dbReference>
<sequence length="190" mass="21681">MEQSLKLKNTIEVALLTSGRPLNIDELQKLFEERIERSTIRMLLDEIKSEWSEKTMELVLVANGYRFEAKPIFSNSLMRLSPERVIKYSRAVMEVLAIIAYRQPVTRGDIEKIRGVSLNPNALRQLVEREWVEIIGQKDVPGRPSLYATTKYFLDDFGLKALGDLPDIKTSEEDIANDIVASNLPEDAND</sequence>
<dbReference type="InterPro" id="IPR036388">
    <property type="entry name" value="WH-like_DNA-bd_sf"/>
</dbReference>
<dbReference type="InterPro" id="IPR005234">
    <property type="entry name" value="ScpB_csome_segregation"/>
</dbReference>
<keyword evidence="3" id="KW-0159">Chromosome partition</keyword>
<keyword evidence="1" id="KW-0963">Cytoplasm</keyword>
<evidence type="ECO:0000256" key="1">
    <source>
        <dbReference type="ARBA" id="ARBA00022490"/>
    </source>
</evidence>
<dbReference type="InterPro" id="IPR036390">
    <property type="entry name" value="WH_DNA-bd_sf"/>
</dbReference>
<dbReference type="GO" id="GO:0051304">
    <property type="term" value="P:chromosome separation"/>
    <property type="evidence" value="ECO:0007669"/>
    <property type="project" value="InterPro"/>
</dbReference>
<evidence type="ECO:0000256" key="2">
    <source>
        <dbReference type="ARBA" id="ARBA00022618"/>
    </source>
</evidence>